<organism evidence="2 3">
    <name type="scientific">Acidilobus saccharovorans (strain DSM 16705 / JCM 18335 / VKM B-2471 / 345-15)</name>
    <dbReference type="NCBI Taxonomy" id="666510"/>
    <lineage>
        <taxon>Archaea</taxon>
        <taxon>Thermoproteota</taxon>
        <taxon>Thermoprotei</taxon>
        <taxon>Acidilobales</taxon>
        <taxon>Acidilobaceae</taxon>
        <taxon>Acidilobus</taxon>
    </lineage>
</organism>
<dbReference type="KEGG" id="asc:ASAC_0506"/>
<dbReference type="AlphaFoldDB" id="D9Q0S5"/>
<evidence type="ECO:0000313" key="2">
    <source>
        <dbReference type="EMBL" id="ADL18913.1"/>
    </source>
</evidence>
<dbReference type="InterPro" id="IPR036390">
    <property type="entry name" value="WH_DNA-bd_sf"/>
</dbReference>
<evidence type="ECO:0000259" key="1">
    <source>
        <dbReference type="Pfam" id="PF01978"/>
    </source>
</evidence>
<evidence type="ECO:0000313" key="3">
    <source>
        <dbReference type="Proteomes" id="UP000000346"/>
    </source>
</evidence>
<dbReference type="InterPro" id="IPR002831">
    <property type="entry name" value="Tscrpt_reg_TrmB_N"/>
</dbReference>
<dbReference type="Gene3D" id="1.10.10.10">
    <property type="entry name" value="Winged helix-like DNA-binding domain superfamily/Winged helix DNA-binding domain"/>
    <property type="match status" value="1"/>
</dbReference>
<dbReference type="PANTHER" id="PTHR34293">
    <property type="entry name" value="HTH-TYPE TRANSCRIPTIONAL REGULATOR TRMBL2"/>
    <property type="match status" value="1"/>
</dbReference>
<dbReference type="InterPro" id="IPR036388">
    <property type="entry name" value="WH-like_DNA-bd_sf"/>
</dbReference>
<reference evidence="2 3" key="1">
    <citation type="journal article" date="2010" name="Appl. Environ. Microbiol.">
        <title>The genome sequence of the crenarchaeon Acidilobus saccharovorans supports a new order, Acidilobales, and suggests an important ecological role in terrestrial acidic hot springs.</title>
        <authorList>
            <person name="Mardanov A.V."/>
            <person name="Svetlitchnyi V.A."/>
            <person name="Beletsky A.V."/>
            <person name="Prokofeva M.I."/>
            <person name="Bonch-Osmolovskaya E.A."/>
            <person name="Ravin N.V."/>
            <person name="Skryabin K.G."/>
        </authorList>
    </citation>
    <scope>NUCLEOTIDE SEQUENCE [LARGE SCALE GENOMIC DNA]</scope>
    <source>
        <strain evidence="3">DSM 16705 / JCM 18335 / VKM B-2471 / 345-15</strain>
    </source>
</reference>
<dbReference type="Proteomes" id="UP000000346">
    <property type="component" value="Chromosome"/>
</dbReference>
<proteinExistence type="predicted"/>
<sequence length="245" mass="26926">MNELETTIRSLLGVNKYEAAAYLALLKLGKAKPQDIAKESSVPSQRIYDVLRSLESMGLVTEFDGVYQPIEPRQAINAIAESEIMKSLEKANRLRELGDMLSRTYGASIKEGARVSLVRGLNNVFGAAMSYGSSCSSRPIFMAFKVFDRLAELLPELRKLVASLPSGALVIVPKGSLERYGQLADEFKRLGIEFVESEAAFIDLMVSCNAVIIGLPHGNDAVAVVVVDKDFSEAMYRRLSEFISH</sequence>
<accession>D9Q0S5</accession>
<gene>
    <name evidence="2" type="ordered locus">ASAC_0506</name>
</gene>
<dbReference type="PANTHER" id="PTHR34293:SF1">
    <property type="entry name" value="HTH-TYPE TRANSCRIPTIONAL REGULATOR TRMBL2"/>
    <property type="match status" value="1"/>
</dbReference>
<keyword evidence="3" id="KW-1185">Reference proteome</keyword>
<dbReference type="SUPFAM" id="SSF46785">
    <property type="entry name" value="Winged helix' DNA-binding domain"/>
    <property type="match status" value="1"/>
</dbReference>
<name>D9Q0S5_ACIS3</name>
<feature type="domain" description="Transcription regulator TrmB N-terminal" evidence="1">
    <location>
        <begin position="12"/>
        <end position="65"/>
    </location>
</feature>
<dbReference type="InParanoid" id="D9Q0S5"/>
<protein>
    <submittedName>
        <fullName evidence="2">Sugar-specific transcriptional regulator, TrmB family</fullName>
    </submittedName>
</protein>
<dbReference type="InterPro" id="IPR051797">
    <property type="entry name" value="TrmB-like"/>
</dbReference>
<dbReference type="EMBL" id="CP001742">
    <property type="protein sequence ID" value="ADL18913.1"/>
    <property type="molecule type" value="Genomic_DNA"/>
</dbReference>
<dbReference type="eggNOG" id="arCOG02037">
    <property type="taxonomic scope" value="Archaea"/>
</dbReference>
<dbReference type="STRING" id="666510.ASAC_0506"/>
<dbReference type="Pfam" id="PF01978">
    <property type="entry name" value="TrmB"/>
    <property type="match status" value="1"/>
</dbReference>
<dbReference type="HOGENOM" id="CLU_1131550_0_0_2"/>